<feature type="region of interest" description="Disordered" evidence="1">
    <location>
        <begin position="57"/>
        <end position="85"/>
    </location>
</feature>
<keyword evidence="2" id="KW-0812">Transmembrane</keyword>
<protein>
    <submittedName>
        <fullName evidence="3">Uncharacterized protein</fullName>
    </submittedName>
</protein>
<gene>
    <name evidence="3" type="ORF">B0T19DRAFT_35217</name>
</gene>
<evidence type="ECO:0000256" key="2">
    <source>
        <dbReference type="SAM" id="Phobius"/>
    </source>
</evidence>
<organism evidence="3 4">
    <name type="scientific">Cercophora scortea</name>
    <dbReference type="NCBI Taxonomy" id="314031"/>
    <lineage>
        <taxon>Eukaryota</taxon>
        <taxon>Fungi</taxon>
        <taxon>Dikarya</taxon>
        <taxon>Ascomycota</taxon>
        <taxon>Pezizomycotina</taxon>
        <taxon>Sordariomycetes</taxon>
        <taxon>Sordariomycetidae</taxon>
        <taxon>Sordariales</taxon>
        <taxon>Lasiosphaeriaceae</taxon>
        <taxon>Cercophora</taxon>
    </lineage>
</organism>
<keyword evidence="2" id="KW-1133">Transmembrane helix</keyword>
<dbReference type="Proteomes" id="UP001286456">
    <property type="component" value="Unassembled WGS sequence"/>
</dbReference>
<name>A0AAE0J3P5_9PEZI</name>
<reference evidence="3" key="2">
    <citation type="submission" date="2023-06" db="EMBL/GenBank/DDBJ databases">
        <authorList>
            <consortium name="Lawrence Berkeley National Laboratory"/>
            <person name="Haridas S."/>
            <person name="Hensen N."/>
            <person name="Bonometti L."/>
            <person name="Westerberg I."/>
            <person name="Brannstrom I.O."/>
            <person name="Guillou S."/>
            <person name="Cros-Aarteil S."/>
            <person name="Calhoun S."/>
            <person name="Kuo A."/>
            <person name="Mondo S."/>
            <person name="Pangilinan J."/>
            <person name="Riley R."/>
            <person name="Labutti K."/>
            <person name="Andreopoulos B."/>
            <person name="Lipzen A."/>
            <person name="Chen C."/>
            <person name="Yanf M."/>
            <person name="Daum C."/>
            <person name="Ng V."/>
            <person name="Clum A."/>
            <person name="Steindorff A."/>
            <person name="Ohm R."/>
            <person name="Martin F."/>
            <person name="Silar P."/>
            <person name="Natvig D."/>
            <person name="Lalanne C."/>
            <person name="Gautier V."/>
            <person name="Ament-Velasquez S.L."/>
            <person name="Kruys A."/>
            <person name="Hutchinson M.I."/>
            <person name="Powell A.J."/>
            <person name="Barry K."/>
            <person name="Miller A.N."/>
            <person name="Grigoriev I.V."/>
            <person name="Debuchy R."/>
            <person name="Gladieux P."/>
            <person name="Thoren M.H."/>
            <person name="Johannesson H."/>
        </authorList>
    </citation>
    <scope>NUCLEOTIDE SEQUENCE</scope>
    <source>
        <strain evidence="3">SMH4131-1</strain>
    </source>
</reference>
<evidence type="ECO:0000313" key="4">
    <source>
        <dbReference type="Proteomes" id="UP001286456"/>
    </source>
</evidence>
<accession>A0AAE0J3P5</accession>
<feature type="compositionally biased region" description="Basic and acidic residues" evidence="1">
    <location>
        <begin position="73"/>
        <end position="85"/>
    </location>
</feature>
<feature type="compositionally biased region" description="Low complexity" evidence="1">
    <location>
        <begin position="1"/>
        <end position="14"/>
    </location>
</feature>
<dbReference type="PANTHER" id="PTHR34414:SF1">
    <property type="entry name" value="SUBTILISIN-LIKE SERINE PROTEASE"/>
    <property type="match status" value="1"/>
</dbReference>
<evidence type="ECO:0000313" key="3">
    <source>
        <dbReference type="EMBL" id="KAK3336293.1"/>
    </source>
</evidence>
<dbReference type="Pfam" id="PF20246">
    <property type="entry name" value="DUF6601"/>
    <property type="match status" value="1"/>
</dbReference>
<dbReference type="PANTHER" id="PTHR34414">
    <property type="entry name" value="HET DOMAIN-CONTAINING PROTEIN-RELATED"/>
    <property type="match status" value="1"/>
</dbReference>
<comment type="caution">
    <text evidence="3">The sequence shown here is derived from an EMBL/GenBank/DDBJ whole genome shotgun (WGS) entry which is preliminary data.</text>
</comment>
<evidence type="ECO:0000256" key="1">
    <source>
        <dbReference type="SAM" id="MobiDB-lite"/>
    </source>
</evidence>
<feature type="region of interest" description="Disordered" evidence="1">
    <location>
        <begin position="1"/>
        <end position="26"/>
    </location>
</feature>
<proteinExistence type="predicted"/>
<sequence length="384" mass="43311">MTVGNSNGSSSSSTPAPPGPARRPFTGLVKELSSQLTLEHVPIRSSQSATATTRSLLRAADPNKPFLPGQPRVRLDDDGQQEPDRNTRNELLEYLRKAHLTTELDDILPFMRYIFVQTPSFKHIMPLHHQKAHARDIIVVEKPGLHLVWYYDRIFIMPIPAYFYSTAFWTFLEQADPAAYKAAVGFMRSYYYLIQYQIDFDKACEMGLIPRLPDSSANGTSTSRHPTYEEFYDFIAPFSKVDDASVNRRYHYGELRLTRINRTFVLFKFRLAYFHIYPQWGSFLAHLLAPIITVFAVCSVVLNSMQVSLAALATGPVGDAWPSMVSVSLYFPIAVIVLIAFIIVGALCGMLVKGIADLIWVNKTRKRKEAGDPDAGEKSHGVIW</sequence>
<dbReference type="AlphaFoldDB" id="A0AAE0J3P5"/>
<feature type="transmembrane region" description="Helical" evidence="2">
    <location>
        <begin position="280"/>
        <end position="302"/>
    </location>
</feature>
<keyword evidence="2" id="KW-0472">Membrane</keyword>
<reference evidence="3" key="1">
    <citation type="journal article" date="2023" name="Mol. Phylogenet. Evol.">
        <title>Genome-scale phylogeny and comparative genomics of the fungal order Sordariales.</title>
        <authorList>
            <person name="Hensen N."/>
            <person name="Bonometti L."/>
            <person name="Westerberg I."/>
            <person name="Brannstrom I.O."/>
            <person name="Guillou S."/>
            <person name="Cros-Aarteil S."/>
            <person name="Calhoun S."/>
            <person name="Haridas S."/>
            <person name="Kuo A."/>
            <person name="Mondo S."/>
            <person name="Pangilinan J."/>
            <person name="Riley R."/>
            <person name="LaButti K."/>
            <person name="Andreopoulos B."/>
            <person name="Lipzen A."/>
            <person name="Chen C."/>
            <person name="Yan M."/>
            <person name="Daum C."/>
            <person name="Ng V."/>
            <person name="Clum A."/>
            <person name="Steindorff A."/>
            <person name="Ohm R.A."/>
            <person name="Martin F."/>
            <person name="Silar P."/>
            <person name="Natvig D.O."/>
            <person name="Lalanne C."/>
            <person name="Gautier V."/>
            <person name="Ament-Velasquez S.L."/>
            <person name="Kruys A."/>
            <person name="Hutchinson M.I."/>
            <person name="Powell A.J."/>
            <person name="Barry K."/>
            <person name="Miller A.N."/>
            <person name="Grigoriev I.V."/>
            <person name="Debuchy R."/>
            <person name="Gladieux P."/>
            <person name="Hiltunen Thoren M."/>
            <person name="Johannesson H."/>
        </authorList>
    </citation>
    <scope>NUCLEOTIDE SEQUENCE</scope>
    <source>
        <strain evidence="3">SMH4131-1</strain>
    </source>
</reference>
<feature type="transmembrane region" description="Helical" evidence="2">
    <location>
        <begin position="329"/>
        <end position="356"/>
    </location>
</feature>
<dbReference type="InterPro" id="IPR046536">
    <property type="entry name" value="DUF6601"/>
</dbReference>
<dbReference type="EMBL" id="JAUEPO010000001">
    <property type="protein sequence ID" value="KAK3336293.1"/>
    <property type="molecule type" value="Genomic_DNA"/>
</dbReference>
<keyword evidence="4" id="KW-1185">Reference proteome</keyword>